<organism evidence="4 5">
    <name type="scientific">Catenaria anguillulae PL171</name>
    <dbReference type="NCBI Taxonomy" id="765915"/>
    <lineage>
        <taxon>Eukaryota</taxon>
        <taxon>Fungi</taxon>
        <taxon>Fungi incertae sedis</taxon>
        <taxon>Blastocladiomycota</taxon>
        <taxon>Blastocladiomycetes</taxon>
        <taxon>Blastocladiales</taxon>
        <taxon>Catenariaceae</taxon>
        <taxon>Catenaria</taxon>
    </lineage>
</organism>
<evidence type="ECO:0000256" key="3">
    <source>
        <dbReference type="PROSITE-ProRule" id="PRU00221"/>
    </source>
</evidence>
<proteinExistence type="predicted"/>
<dbReference type="STRING" id="765915.A0A1Y2I3N1"/>
<evidence type="ECO:0000313" key="4">
    <source>
        <dbReference type="EMBL" id="ORZ41457.1"/>
    </source>
</evidence>
<evidence type="ECO:0000313" key="5">
    <source>
        <dbReference type="Proteomes" id="UP000193411"/>
    </source>
</evidence>
<dbReference type="PROSITE" id="PS50294">
    <property type="entry name" value="WD_REPEATS_REGION"/>
    <property type="match status" value="1"/>
</dbReference>
<dbReference type="InterPro" id="IPR051179">
    <property type="entry name" value="WD_repeat_multifunction"/>
</dbReference>
<keyword evidence="5" id="KW-1185">Reference proteome</keyword>
<dbReference type="Proteomes" id="UP000193411">
    <property type="component" value="Unassembled WGS sequence"/>
</dbReference>
<dbReference type="AlphaFoldDB" id="A0A1Y2I3N1"/>
<comment type="caution">
    <text evidence="4">The sequence shown here is derived from an EMBL/GenBank/DDBJ whole genome shotgun (WGS) entry which is preliminary data.</text>
</comment>
<keyword evidence="2" id="KW-0677">Repeat</keyword>
<dbReference type="SMART" id="SM00320">
    <property type="entry name" value="WD40"/>
    <property type="match status" value="4"/>
</dbReference>
<dbReference type="SUPFAM" id="SSF50978">
    <property type="entry name" value="WD40 repeat-like"/>
    <property type="match status" value="1"/>
</dbReference>
<sequence>MSTSINTSSTNVPVPVPVHSHVQGSPVAIANSLILAYLRDRDAAFASTRSAFLHDLEQANDPVYLGDSAKLPPLVALVEHWLLSAQSSDTADAVSHELASLALEDDDINAGINHPPTDPAHQLCLGSPADLDNQLEETPHLSFPLIHAANILTSQALVVPAIDPTLAPLLVTSAADKSIQFTHTRGDDSPLPIASVTNLPAPALVVAQHPSDRNLLVAGCMDGSLILIRATDPNSIAITHTSPTHTPRPCVTVAWTPDGLSLVSGGYNRQLTVSTYDQSTLLLAPCPRLHYHFANPIESLVVCPLNPAYALVATRDSNVLYLCLLTHASSPPTEINTHDRNSVPGHVSFSVMHLANSPSGKYVLGTTSAASGRILLWQWTLDAHKVPGLRLVRNYYAGGAQDEWSKPRVAWVGTADKYFAVTSDTHAIVVFATWPRVEAVAAHNKDQVCVVGRTSANHMYTTTSAQVVARLRGHKHVVKDVTYSDELKAIVSGGFDQCVKVWQVFCQ</sequence>
<dbReference type="OrthoDB" id="1932312at2759"/>
<evidence type="ECO:0000256" key="1">
    <source>
        <dbReference type="ARBA" id="ARBA00022574"/>
    </source>
</evidence>
<accession>A0A1Y2I3N1</accession>
<dbReference type="InterPro" id="IPR015943">
    <property type="entry name" value="WD40/YVTN_repeat-like_dom_sf"/>
</dbReference>
<reference evidence="4 5" key="1">
    <citation type="submission" date="2016-07" db="EMBL/GenBank/DDBJ databases">
        <title>Pervasive Adenine N6-methylation of Active Genes in Fungi.</title>
        <authorList>
            <consortium name="DOE Joint Genome Institute"/>
            <person name="Mondo S.J."/>
            <person name="Dannebaum R.O."/>
            <person name="Kuo R.C."/>
            <person name="Labutti K."/>
            <person name="Haridas S."/>
            <person name="Kuo A."/>
            <person name="Salamov A."/>
            <person name="Ahrendt S.R."/>
            <person name="Lipzen A."/>
            <person name="Sullivan W."/>
            <person name="Andreopoulos W.B."/>
            <person name="Clum A."/>
            <person name="Lindquist E."/>
            <person name="Daum C."/>
            <person name="Ramamoorthy G.K."/>
            <person name="Gryganskyi A."/>
            <person name="Culley D."/>
            <person name="Magnuson J.K."/>
            <person name="James T.Y."/>
            <person name="O'Malley M.A."/>
            <person name="Stajich J.E."/>
            <person name="Spatafora J.W."/>
            <person name="Visel A."/>
            <person name="Grigoriev I.V."/>
        </authorList>
    </citation>
    <scope>NUCLEOTIDE SEQUENCE [LARGE SCALE GENOMIC DNA]</scope>
    <source>
        <strain evidence="4 5">PL171</strain>
    </source>
</reference>
<evidence type="ECO:0000256" key="2">
    <source>
        <dbReference type="ARBA" id="ARBA00022737"/>
    </source>
</evidence>
<dbReference type="InterPro" id="IPR036322">
    <property type="entry name" value="WD40_repeat_dom_sf"/>
</dbReference>
<dbReference type="Gene3D" id="2.130.10.10">
    <property type="entry name" value="YVTN repeat-like/Quinoprotein amine dehydrogenase"/>
    <property type="match status" value="2"/>
</dbReference>
<dbReference type="PANTHER" id="PTHR19857">
    <property type="entry name" value="MITOCHONDRIAL DIVISION PROTEIN 1-RELATED"/>
    <property type="match status" value="1"/>
</dbReference>
<dbReference type="InterPro" id="IPR001680">
    <property type="entry name" value="WD40_rpt"/>
</dbReference>
<feature type="repeat" description="WD" evidence="3">
    <location>
        <begin position="471"/>
        <end position="507"/>
    </location>
</feature>
<name>A0A1Y2I3N1_9FUNG</name>
<protein>
    <submittedName>
        <fullName evidence="4">WD40-repeat-containing domain protein</fullName>
    </submittedName>
</protein>
<dbReference type="PANTHER" id="PTHR19857:SF8">
    <property type="entry name" value="ANGIO-ASSOCIATED MIGRATORY CELL PROTEIN"/>
    <property type="match status" value="1"/>
</dbReference>
<dbReference type="PROSITE" id="PS50082">
    <property type="entry name" value="WD_REPEATS_2"/>
    <property type="match status" value="1"/>
</dbReference>
<dbReference type="EMBL" id="MCFL01000001">
    <property type="protein sequence ID" value="ORZ41457.1"/>
    <property type="molecule type" value="Genomic_DNA"/>
</dbReference>
<keyword evidence="1 3" id="KW-0853">WD repeat</keyword>
<gene>
    <name evidence="4" type="ORF">BCR44DRAFT_336610</name>
</gene>
<dbReference type="Pfam" id="PF00400">
    <property type="entry name" value="WD40"/>
    <property type="match status" value="2"/>
</dbReference>